<dbReference type="PANTHER" id="PTHR11668">
    <property type="entry name" value="SERINE/THREONINE PROTEIN PHOSPHATASE"/>
    <property type="match status" value="1"/>
</dbReference>
<protein>
    <recommendedName>
        <fullName evidence="2">protein-serine/threonine phosphatase</fullName>
        <ecNumber evidence="2">3.1.3.16</ecNumber>
    </recommendedName>
</protein>
<dbReference type="InterPro" id="IPR011992">
    <property type="entry name" value="EF-hand-dom_pair"/>
</dbReference>
<dbReference type="PROSITE" id="PS50222">
    <property type="entry name" value="EF_HAND_2"/>
    <property type="match status" value="1"/>
</dbReference>
<dbReference type="InterPro" id="IPR002048">
    <property type="entry name" value="EF_hand_dom"/>
</dbReference>
<dbReference type="InterPro" id="IPR006186">
    <property type="entry name" value="Ser/Thr-sp_prot-phosphatase"/>
</dbReference>
<feature type="region of interest" description="Disordered" evidence="9">
    <location>
        <begin position="1"/>
        <end position="42"/>
    </location>
</feature>
<evidence type="ECO:0000256" key="8">
    <source>
        <dbReference type="ARBA" id="ARBA00048336"/>
    </source>
</evidence>
<evidence type="ECO:0000256" key="2">
    <source>
        <dbReference type="ARBA" id="ARBA00013081"/>
    </source>
</evidence>
<dbReference type="InterPro" id="IPR029052">
    <property type="entry name" value="Metallo-depent_PP-like"/>
</dbReference>
<keyword evidence="5" id="KW-0904">Protein phosphatase</keyword>
<dbReference type="OMA" id="PANICPA"/>
<evidence type="ECO:0000256" key="1">
    <source>
        <dbReference type="ARBA" id="ARBA00001936"/>
    </source>
</evidence>
<comment type="catalytic activity">
    <reaction evidence="7">
        <text>O-phospho-L-seryl-[protein] + H2O = L-seryl-[protein] + phosphate</text>
        <dbReference type="Rhea" id="RHEA:20629"/>
        <dbReference type="Rhea" id="RHEA-COMP:9863"/>
        <dbReference type="Rhea" id="RHEA-COMP:11604"/>
        <dbReference type="ChEBI" id="CHEBI:15377"/>
        <dbReference type="ChEBI" id="CHEBI:29999"/>
        <dbReference type="ChEBI" id="CHEBI:43474"/>
        <dbReference type="ChEBI" id="CHEBI:83421"/>
        <dbReference type="EC" id="3.1.3.16"/>
    </reaction>
</comment>
<evidence type="ECO:0000256" key="6">
    <source>
        <dbReference type="ARBA" id="ARBA00023211"/>
    </source>
</evidence>
<dbReference type="PANTHER" id="PTHR11668:SF300">
    <property type="entry name" value="SERINE_THREONINE-PROTEIN PHOSPHATASE"/>
    <property type="match status" value="1"/>
</dbReference>
<dbReference type="InterPro" id="IPR050341">
    <property type="entry name" value="PP1_catalytic_subunit"/>
</dbReference>
<evidence type="ECO:0000256" key="7">
    <source>
        <dbReference type="ARBA" id="ARBA00047761"/>
    </source>
</evidence>
<evidence type="ECO:0000256" key="3">
    <source>
        <dbReference type="ARBA" id="ARBA00022723"/>
    </source>
</evidence>
<dbReference type="SMART" id="SM00156">
    <property type="entry name" value="PP2Ac"/>
    <property type="match status" value="1"/>
</dbReference>
<dbReference type="GO" id="GO:0005509">
    <property type="term" value="F:calcium ion binding"/>
    <property type="evidence" value="ECO:0007669"/>
    <property type="project" value="InterPro"/>
</dbReference>
<evidence type="ECO:0000313" key="12">
    <source>
        <dbReference type="RefSeq" id="XP_027193851.1"/>
    </source>
</evidence>
<dbReference type="SUPFAM" id="SSF47473">
    <property type="entry name" value="EF-hand"/>
    <property type="match status" value="1"/>
</dbReference>
<evidence type="ECO:0000256" key="5">
    <source>
        <dbReference type="ARBA" id="ARBA00022912"/>
    </source>
</evidence>
<gene>
    <name evidence="12" type="primary">LOC113788585</name>
</gene>
<evidence type="ECO:0000313" key="11">
    <source>
        <dbReference type="Proteomes" id="UP000515146"/>
    </source>
</evidence>
<dbReference type="Proteomes" id="UP000515146">
    <property type="component" value="Unplaced"/>
</dbReference>
<keyword evidence="4" id="KW-0378">Hydrolase</keyword>
<dbReference type="GO" id="GO:0004722">
    <property type="term" value="F:protein serine/threonine phosphatase activity"/>
    <property type="evidence" value="ECO:0007669"/>
    <property type="project" value="UniProtKB-EC"/>
</dbReference>
<dbReference type="SUPFAM" id="SSF56300">
    <property type="entry name" value="Metallo-dependent phosphatases"/>
    <property type="match status" value="1"/>
</dbReference>
<keyword evidence="11" id="KW-1185">Reference proteome</keyword>
<accession>A0A6P6XLK5</accession>
<comment type="catalytic activity">
    <reaction evidence="8">
        <text>O-phospho-L-threonyl-[protein] + H2O = L-threonyl-[protein] + phosphate</text>
        <dbReference type="Rhea" id="RHEA:47004"/>
        <dbReference type="Rhea" id="RHEA-COMP:11060"/>
        <dbReference type="Rhea" id="RHEA-COMP:11605"/>
        <dbReference type="ChEBI" id="CHEBI:15377"/>
        <dbReference type="ChEBI" id="CHEBI:30013"/>
        <dbReference type="ChEBI" id="CHEBI:43474"/>
        <dbReference type="ChEBI" id="CHEBI:61977"/>
        <dbReference type="EC" id="3.1.3.16"/>
    </reaction>
</comment>
<proteinExistence type="predicted"/>
<dbReference type="InParanoid" id="A0A6P6XLK5"/>
<dbReference type="AlphaFoldDB" id="A0A6P6XLK5"/>
<comment type="cofactor">
    <cofactor evidence="1">
        <name>Mn(2+)</name>
        <dbReference type="ChEBI" id="CHEBI:29035"/>
    </cofactor>
</comment>
<evidence type="ECO:0000256" key="4">
    <source>
        <dbReference type="ARBA" id="ARBA00022801"/>
    </source>
</evidence>
<dbReference type="OrthoDB" id="6504593at2759"/>
<keyword evidence="3" id="KW-0479">Metal-binding</keyword>
<evidence type="ECO:0000256" key="9">
    <source>
        <dbReference type="SAM" id="MobiDB-lite"/>
    </source>
</evidence>
<name>A0A6P6XLK5_DERPT</name>
<feature type="domain" description="EF-hand" evidence="10">
    <location>
        <begin position="331"/>
        <end position="366"/>
    </location>
</feature>
<evidence type="ECO:0000259" key="10">
    <source>
        <dbReference type="PROSITE" id="PS50222"/>
    </source>
</evidence>
<keyword evidence="6" id="KW-0464">Manganese</keyword>
<dbReference type="KEGG" id="dpte:113788585"/>
<dbReference type="EC" id="3.1.3.16" evidence="2"/>
<sequence length="816" mass="95877">MPSDQEQQPPQQQPQQQQQQQQQQQKSTPDDNDNGNVEPTLSVSKSLTSIGFAATDRDIEDDRIITNIDYNIIKPNESNLLPPVSINTQELDEQQTLSANNIVCHCENHDIPKDILCIILICPQHQTIALQQIIDYYYFPSTPLNQPNQSLAETISSLFDIVIVKNNTNNEQNKRIIQVNLLQMQRIKIPKLRRYIKKWIFYSQIIDTPKNCICNLSNNDSSNNDEITWMPITKLPTIFTNVWGGEIIQFFNNDNNFWRQNFLEVNYEEIIEVELNKIKQELPANICPANLSIAAEYLFNEFYVQCHPSSLMSLPSFQLFCDKLEWFMGVWYKESRIKIFRHFDRQNKGYLDYCDLLNGLAILNFKTYENPLIDFPFFEEIFKKFNCRNMATTVRQKLVDNTIYFGRCETCLTNMVNAEFIKYEISSLLVYIAKTGEILKVFKLKPNYAQCESVMTFCDDIQNRNIFYLANEFISRIGKIQFCKNQSESNLESIENYYFENKSIMLHYLRMILEFAKRLFENESPILELHSPAYIFGYLNGSVEDLLMFSQNTFKTFPFIVPGSLLFMGNFLKDLENIDCLIYLLCMKILVPTKVFLIIGHNEIKFSQLPEDEDIIRNIIKQIYGLLPIACIIDEQLIVTNFSLPSISITKLKIIANWSRSMIPFNNIGKIYYKYDFIENTRHFLYYQQYRIFNRKYSTVYEDLIDELIAQSMMMNDNNNKDSNPNRLFDNIQQQQLTSQQQQHPKMLKFIELNHLFLSIHSNSMAKEKDLNENEGFDFPTNNTYDLTTIISTRKLTNEPTCIFLDRNILRFICMD</sequence>
<dbReference type="GO" id="GO:0005634">
    <property type="term" value="C:nucleus"/>
    <property type="evidence" value="ECO:0007669"/>
    <property type="project" value="TreeGrafter"/>
</dbReference>
<dbReference type="Gene3D" id="3.60.21.10">
    <property type="match status" value="1"/>
</dbReference>
<dbReference type="GO" id="GO:0005737">
    <property type="term" value="C:cytoplasm"/>
    <property type="evidence" value="ECO:0007669"/>
    <property type="project" value="TreeGrafter"/>
</dbReference>
<feature type="compositionally biased region" description="Low complexity" evidence="9">
    <location>
        <begin position="7"/>
        <end position="25"/>
    </location>
</feature>
<reference evidence="12" key="1">
    <citation type="submission" date="2025-08" db="UniProtKB">
        <authorList>
            <consortium name="RefSeq"/>
        </authorList>
    </citation>
    <scope>IDENTIFICATION</scope>
    <source>
        <strain evidence="12">Airmid</strain>
    </source>
</reference>
<organism evidence="11 12">
    <name type="scientific">Dermatophagoides pteronyssinus</name>
    <name type="common">European house dust mite</name>
    <dbReference type="NCBI Taxonomy" id="6956"/>
    <lineage>
        <taxon>Eukaryota</taxon>
        <taxon>Metazoa</taxon>
        <taxon>Ecdysozoa</taxon>
        <taxon>Arthropoda</taxon>
        <taxon>Chelicerata</taxon>
        <taxon>Arachnida</taxon>
        <taxon>Acari</taxon>
        <taxon>Acariformes</taxon>
        <taxon>Sarcoptiformes</taxon>
        <taxon>Astigmata</taxon>
        <taxon>Psoroptidia</taxon>
        <taxon>Analgoidea</taxon>
        <taxon>Pyroglyphidae</taxon>
        <taxon>Dermatophagoidinae</taxon>
        <taxon>Dermatophagoides</taxon>
    </lineage>
</organism>
<dbReference type="RefSeq" id="XP_027193851.1">
    <property type="nucleotide sequence ID" value="XM_027338050.1"/>
</dbReference>